<reference evidence="4" key="1">
    <citation type="submission" date="2016-06" db="UniProtKB">
        <authorList>
            <consortium name="WormBaseParasite"/>
        </authorList>
    </citation>
    <scope>IDENTIFICATION</scope>
</reference>
<feature type="compositionally biased region" description="Basic and acidic residues" evidence="1">
    <location>
        <begin position="500"/>
        <end position="527"/>
    </location>
</feature>
<evidence type="ECO:0000256" key="1">
    <source>
        <dbReference type="SAM" id="MobiDB-lite"/>
    </source>
</evidence>
<feature type="compositionally biased region" description="Basic and acidic residues" evidence="1">
    <location>
        <begin position="245"/>
        <end position="260"/>
    </location>
</feature>
<feature type="compositionally biased region" description="Basic and acidic residues" evidence="1">
    <location>
        <begin position="286"/>
        <end position="302"/>
    </location>
</feature>
<feature type="region of interest" description="Disordered" evidence="1">
    <location>
        <begin position="1124"/>
        <end position="1151"/>
    </location>
</feature>
<protein>
    <submittedName>
        <fullName evidence="4">CaMBD domain-containing protein</fullName>
    </submittedName>
</protein>
<sequence length="2376" mass="265145">MSKHATSPQTEGGNRLSKLCTRTGALNPRPSNQFSPLSDGQPITSGVTFEDSANWSVNDLLKQTKSPGRKLQRLLNSGQDGSSLSARESPENSMFRLLDPECSSLDCGNPRYTTPEKFCTICRSDKSQMDDVTTATAPGALAQLPDRKSNQDDWLTRYSGERRVSFALDQTKSSRTTSPPVKTGLCLGQRYDPSSKTLGGAIPRRMEKMLDSLKRSTLSGRLSPSSPTNEKRTVEKLNPNYGSPEKSRSRFRPRELDCWRGSRQYPRSLSPTGGKTLTMDQTQTAAREHSETAPPDRTDEHASKAMAYQEVAKTNKESLSITGDQITQEDKTQTGVKGKVSPIYFLHFLPRGPFFNRKPDTLSEKNIAKSEKVNKASEECVSNQPVVPQTKPTETEGSQSSPVDPSKWWNKDQVRNITSPNSVTLDHHTADDVEKFSNPPSTETLNSILEGTVTLAKQAVIQPVVFDHKKQTMDNAQMVFIPSISGPETPQPVASNIKNSEPRQFRERNRESLHGEPSKRSKRKYNDDPFAENTPLDQIALENWMNELLTDSKLDRSRIQKVFRLARDVHQITKDDTAFKPAQASFRESNLNRNIDRVVEKLRRNALQLIELEQAFRLARLQDSQKKRKKSTRGRHRESALAQRVVQKTNVRENDAKAVNPVTEEHGPTDETIYEKLSSSLVATDQLLDFLPENLKSSPKPNVTREGNYPGELTKQTRPPKPRTENEIKSMNALETELKTLAEEKNKFFDQGKEAETNERNELNEMFGKGRLTDVEQINREPGISDMPEPKAQFDVALNTQIPDLVPANPLDENVKVRAIENLDNLDPSFVQNLKPILQDVVDIAKGKELGDLSNHTKSKSPQPSLVIAEAKSFPCGADRNPCGCTLASSRKHLHEDQPSQYSPIEQNGPMYHEPTTILPVKSSDGLRNDSLTNMVDHRIIPEEVPIDDVEFVENKISGRLNHISLTYQNPLPTDKEPISLAALKQFDKGIPEKPVRKEHFSVTPSEEYESKGETCLGQSESTYGIENKNIKANLHECYKEPRELNDTRATDDTAKAPSIEFSAPVVPFASGPQPSSNSKFSSKINANIKPDYRIMVQPQMEVSEVINEMEISPLQHELASITKSGKDENLSQSRNVPALPLKKPKDGPNGFDPIDVRVSVAPIDNLSLLKNNRNAVSKLSVHAQKKVLSLENSSKDDIRALLCDLQNAEKSSKGESLEVNRGSTTQSDLDADARTSLRYSDEEQSPKIPNTSDNLINKHSSLYLDTKESLSAPETMTKEVRVKFDNELSQIKNYFDGQDEIILSAEQTLTGSSPTDTRESTQQNAPIMPAFCSDTIATDAEWMKMVVEVAQCDQLYATLHPGDVEPNMDNDQNAKQLSLSPHTTSMWTGTTTSSDIKPSDNQHLFSVDQNQINECVSKFMPSEGQMEQTDLEKGTIEASILEPSSDVNLKIPGCEAHILPDARESVENKQTQKIPAELLLSTLSLIQSASEYNELPQNEKTFTSIAVDKSNIATDFSASMYPSVVVLEQEDSVKQLSSFKRDHDIAEEAMQVNGSDILPGIVESNQFSPKKSENPTEDETRYPNLFSLPPDKEQVSKRITDDTVPVGISDLTPEEPQKTVPTKDTSDETTSVRPTVKLSQPVSEQPNQDRLPYINNQLRLQSSRSSELQQPKRKSSFDVNYRESSGVIDDELKTIPTSTQLETEQPLIPASGKAKSNAHEPLYSEDPSTRFDEVQRRTSRNLKRDADLQQANSLKVKGPRGSRGGVVDSGNKRSRRSRKYRSSAKKSTVLTAMVGERVNSEMSIRLYSSDQESILSASSTTMLRSLAQHTPHERGLDSRLDGEILDCDQITDLRMHLQPEPVFQPARPVLPSDGGRLSSSKQQINSLKLTVPGLIGMPEKPAGDLVEPSDGGNLHKLALSLEKPSRLLKISKISLSKHASEYTLETENINLEPGSRTDKKLIELDLDVQSNPTVFIHQTRSMPNEPHLIHHTEITAHLNGTNGKSRGAQTPDESEYSKSRQSINIPFLSNKPRTRNAKAQVILSDGTSAELMLRYAVQRMSKRKSESRKVQDTTVIKQKRQPCWSGGPDQSMLVKSIRSSLSEEDTNSGAPFGSPESVSSPFGTTSSTSSSLRIRTQKENTRQKISGGDKSDEVSVSVCITDQSRPSTSLTINSSTRDSSGTPSMECRCYRTVRNLTSNAEHGNKIKGVAYKHKYHARHQHHHPHEIRYQCHRKQYPFHQVHHHPRWVNTDREKVRQTRNRKTSSVDSSSSEVTDTTDSCERSEDKIVGRALELPLSNRSDRRCRSQCTGSPELDKNLKLTPNVLRLFQLSSSLKDLSVHLIYRELRTLLLKRLLGKTEESNDGLSEPTAHRHHA</sequence>
<feature type="compositionally biased region" description="Basic residues" evidence="1">
    <location>
        <begin position="1773"/>
        <end position="1785"/>
    </location>
</feature>
<feature type="compositionally biased region" description="Polar residues" evidence="1">
    <location>
        <begin position="1999"/>
        <end position="2009"/>
    </location>
</feature>
<accession>A0A183AK54</accession>
<dbReference type="OrthoDB" id="6283306at2759"/>
<feature type="compositionally biased region" description="Polar residues" evidence="1">
    <location>
        <begin position="168"/>
        <end position="180"/>
    </location>
</feature>
<feature type="compositionally biased region" description="Basic and acidic residues" evidence="1">
    <location>
        <begin position="1232"/>
        <end position="1246"/>
    </location>
</feature>
<feature type="region of interest" description="Disordered" evidence="1">
    <location>
        <begin position="1"/>
        <end position="49"/>
    </location>
</feature>
<feature type="compositionally biased region" description="Polar residues" evidence="1">
    <location>
        <begin position="380"/>
        <end position="403"/>
    </location>
</feature>
<feature type="compositionally biased region" description="Polar residues" evidence="1">
    <location>
        <begin position="265"/>
        <end position="285"/>
    </location>
</feature>
<proteinExistence type="predicted"/>
<feature type="compositionally biased region" description="Polar residues" evidence="1">
    <location>
        <begin position="1248"/>
        <end position="1257"/>
    </location>
</feature>
<evidence type="ECO:0000313" key="4">
    <source>
        <dbReference type="WBParaSite" id="ECPE_0000735501-mRNA-1"/>
    </source>
</evidence>
<feature type="region of interest" description="Disordered" evidence="1">
    <location>
        <begin position="1999"/>
        <end position="2021"/>
    </location>
</feature>
<feature type="compositionally biased region" description="Basic residues" evidence="1">
    <location>
        <begin position="626"/>
        <end position="636"/>
    </location>
</feature>
<gene>
    <name evidence="2" type="ORF">ECPE_LOCUS7339</name>
</gene>
<feature type="compositionally biased region" description="Polar residues" evidence="1">
    <location>
        <begin position="1620"/>
        <end position="1649"/>
    </location>
</feature>
<organism evidence="4">
    <name type="scientific">Echinostoma caproni</name>
    <dbReference type="NCBI Taxonomy" id="27848"/>
    <lineage>
        <taxon>Eukaryota</taxon>
        <taxon>Metazoa</taxon>
        <taxon>Spiralia</taxon>
        <taxon>Lophotrochozoa</taxon>
        <taxon>Platyhelminthes</taxon>
        <taxon>Trematoda</taxon>
        <taxon>Digenea</taxon>
        <taxon>Plagiorchiida</taxon>
        <taxon>Echinostomata</taxon>
        <taxon>Echinostomatoidea</taxon>
        <taxon>Echinostomatidae</taxon>
        <taxon>Echinostoma</taxon>
    </lineage>
</organism>
<feature type="region of interest" description="Disordered" evidence="1">
    <location>
        <begin position="1212"/>
        <end position="1257"/>
    </location>
</feature>
<feature type="region of interest" description="Disordered" evidence="1">
    <location>
        <begin position="482"/>
        <end position="532"/>
    </location>
</feature>
<evidence type="ECO:0000313" key="2">
    <source>
        <dbReference type="EMBL" id="VDP80823.1"/>
    </source>
</evidence>
<feature type="compositionally biased region" description="Basic and acidic residues" evidence="1">
    <location>
        <begin position="2137"/>
        <end position="2154"/>
    </location>
</feature>
<dbReference type="Proteomes" id="UP000272942">
    <property type="component" value="Unassembled WGS sequence"/>
</dbReference>
<feature type="compositionally biased region" description="Low complexity" evidence="1">
    <location>
        <begin position="1658"/>
        <end position="1670"/>
    </location>
</feature>
<feature type="compositionally biased region" description="Polar residues" evidence="1">
    <location>
        <begin position="215"/>
        <end position="228"/>
    </location>
</feature>
<feature type="region of interest" description="Disordered" evidence="1">
    <location>
        <begin position="692"/>
        <end position="726"/>
    </location>
</feature>
<name>A0A183AK54_9TREM</name>
<feature type="compositionally biased region" description="Polar residues" evidence="1">
    <location>
        <begin position="1"/>
        <end position="12"/>
    </location>
</feature>
<reference evidence="2 3" key="2">
    <citation type="submission" date="2018-11" db="EMBL/GenBank/DDBJ databases">
        <authorList>
            <consortium name="Pathogen Informatics"/>
        </authorList>
    </citation>
    <scope>NUCLEOTIDE SEQUENCE [LARGE SCALE GENOMIC DNA]</scope>
    <source>
        <strain evidence="2 3">Egypt</strain>
    </source>
</reference>
<feature type="region of interest" description="Disordered" evidence="1">
    <location>
        <begin position="374"/>
        <end position="408"/>
    </location>
</feature>
<dbReference type="EMBL" id="UZAN01044464">
    <property type="protein sequence ID" value="VDP80823.1"/>
    <property type="molecule type" value="Genomic_DNA"/>
</dbReference>
<feature type="region of interest" description="Disordered" evidence="1">
    <location>
        <begin position="2063"/>
        <end position="2185"/>
    </location>
</feature>
<dbReference type="WBParaSite" id="ECPE_0000735501-mRNA-1">
    <property type="protein sequence ID" value="ECPE_0000735501-mRNA-1"/>
    <property type="gene ID" value="ECPE_0000735501"/>
</dbReference>
<feature type="compositionally biased region" description="Polar residues" evidence="1">
    <location>
        <begin position="29"/>
        <end position="49"/>
    </location>
</feature>
<feature type="compositionally biased region" description="Low complexity" evidence="1">
    <location>
        <begin position="2118"/>
        <end position="2132"/>
    </location>
</feature>
<feature type="region of interest" description="Disordered" evidence="1">
    <location>
        <begin position="166"/>
        <end position="201"/>
    </location>
</feature>
<keyword evidence="3" id="KW-1185">Reference proteome</keyword>
<feature type="region of interest" description="Disordered" evidence="1">
    <location>
        <begin position="213"/>
        <end position="302"/>
    </location>
</feature>
<feature type="region of interest" description="Disordered" evidence="1">
    <location>
        <begin position="1558"/>
        <end position="1787"/>
    </location>
</feature>
<feature type="compositionally biased region" description="Polar residues" evidence="1">
    <location>
        <begin position="2159"/>
        <end position="2184"/>
    </location>
</feature>
<feature type="compositionally biased region" description="Basic and acidic residues" evidence="1">
    <location>
        <begin position="1591"/>
        <end position="1602"/>
    </location>
</feature>
<feature type="compositionally biased region" description="Low complexity" evidence="1">
    <location>
        <begin position="2264"/>
        <end position="2278"/>
    </location>
</feature>
<feature type="region of interest" description="Disordered" evidence="1">
    <location>
        <begin position="623"/>
        <end position="644"/>
    </location>
</feature>
<feature type="region of interest" description="Disordered" evidence="1">
    <location>
        <begin position="2243"/>
        <end position="2283"/>
    </location>
</feature>
<feature type="compositionally biased region" description="Basic and acidic residues" evidence="1">
    <location>
        <begin position="1728"/>
        <end position="1748"/>
    </location>
</feature>
<evidence type="ECO:0000313" key="3">
    <source>
        <dbReference type="Proteomes" id="UP000272942"/>
    </source>
</evidence>
<feature type="compositionally biased region" description="Basic and acidic residues" evidence="1">
    <location>
        <begin position="1571"/>
        <end position="1582"/>
    </location>
</feature>
<feature type="compositionally biased region" description="Polar residues" evidence="1">
    <location>
        <begin position="486"/>
        <end position="499"/>
    </location>
</feature>